<dbReference type="GO" id="GO:0005085">
    <property type="term" value="F:guanyl-nucleotide exchange factor activity"/>
    <property type="evidence" value="ECO:0007669"/>
    <property type="project" value="InterPro"/>
</dbReference>
<keyword evidence="4" id="KW-1185">Reference proteome</keyword>
<feature type="domain" description="SEC7" evidence="2">
    <location>
        <begin position="658"/>
        <end position="870"/>
    </location>
</feature>
<protein>
    <recommendedName>
        <fullName evidence="2">SEC7 domain-containing protein</fullName>
    </recommendedName>
</protein>
<proteinExistence type="predicted"/>
<dbReference type="PROSITE" id="PS50190">
    <property type="entry name" value="SEC7"/>
    <property type="match status" value="1"/>
</dbReference>
<accession>A0AAD2CLR0</accession>
<organism evidence="3 4">
    <name type="scientific">Cylindrotheca closterium</name>
    <dbReference type="NCBI Taxonomy" id="2856"/>
    <lineage>
        <taxon>Eukaryota</taxon>
        <taxon>Sar</taxon>
        <taxon>Stramenopiles</taxon>
        <taxon>Ochrophyta</taxon>
        <taxon>Bacillariophyta</taxon>
        <taxon>Bacillariophyceae</taxon>
        <taxon>Bacillariophycidae</taxon>
        <taxon>Bacillariales</taxon>
        <taxon>Bacillariaceae</taxon>
        <taxon>Cylindrotheca</taxon>
    </lineage>
</organism>
<sequence length="1237" mass="139444">MSQDSSFASDALAGLSGPSLDVLETPVRILDEDSPHYQFLETHMLPEMGKLLKELRGRRFKDVQLKLSEGIRSLKEFQYVQWPEETTSSKRSQLRSRQSALEAHLEGLPLDSPQSSSANDHAFHASRDSLDSFMDLHSVDGDFEGGSTDGILEDDFGDNDMEKDDATSFTSLSNETPPTATSSLSDGDDPETRDQMHESIRTSLQAFILVLTHPQKTNRSCDIALECISQLVFRRYVSGRAGGRDDDSGSGSIHRETPPAHRPPNSLMHDVIVAVQKCGESSSETIQQRVIDCFEAIMNSSTCSVHELTMLLFIRRLYHIYLSTKSESCQKNAKRALMDIVSKTIQRMEDSPNAKHSLYYTDSYILMKRVVHLSAKALPGVDDEKVISKNVLNKQIFNNDAVDPKALNNKELSLELILLMIEMAGENIKTAQKFVDLIQSQLCVTLLKNCISNSTQVAYTSQRIFLVLVYKFKKHLKEEIQVFMKNIFLRVLESENSSFSQKAIVLESLRSMCHDPFLLTQIFLNYDCDVDGMRIYNDIVTNLGTVAILSTKEPSAGEDKELEEELTLGFAAVEVLVIILNTFLKTMGLEKRRHREMNDMAGKQIRKLLQLKEVGRLLQEMEEEEDDEQEPEEKTLEEHMEDPDIRASIMDQTDTLRQMVNVFDRKRNAEQSFELGAVKFTLSISGGLGFFIDHDFVKLDAKEVANFLFENREKLDKTQIGELLGKEPDNAYDKTPGVEAERGGKGFYLKVLYHYVDATDFSDMLFDEAIRLFLLGFRLPGEAQKIDRIMEKFAESYARQNPDVFSNSDTAFILAFSIIMLNTDLHNPSIKPSRRMTLESFQKNNRGIGENGTNLPDEFLAGIYQRIKKAPFSLKEDDALREKVVAETSNGGFFGKSAETHKKERFDKEKEEMMSSTVELILQKREKAGTNDKVLESVKPAYVVKPMFDATRSSLLKTFTTIMEGSVVRSNILVCLNGWQYAIKLACNKDMPEAQKAFVDKLGELTLFESLEDLNFKHVDALRTLMGLAVSDGEYLGEGWGAVLRCISRLATMRMKAEEILKGSNSQAFVKKRKSFARRFYKTRAKKEAESEESKEKESLMKLSILESVGDQLIDNVFSSTVDLSAQALESFTSQLIAVSMEELAAGEGGLQFVTDMEKIGKKTLETIASEDEFSYHSSSGELSYDASYDDTKSHDGTRSRGESIDSADFSLGTTDDELDLTAEVERRVDKRLKELK</sequence>
<dbReference type="EMBL" id="CAKOGP040000335">
    <property type="protein sequence ID" value="CAJ1934392.1"/>
    <property type="molecule type" value="Genomic_DNA"/>
</dbReference>
<feature type="region of interest" description="Disordered" evidence="1">
    <location>
        <begin position="144"/>
        <end position="196"/>
    </location>
</feature>
<dbReference type="InterPro" id="IPR000904">
    <property type="entry name" value="Sec7_dom"/>
</dbReference>
<dbReference type="Pfam" id="PF12783">
    <property type="entry name" value="Sec7-like_HUS"/>
    <property type="match status" value="1"/>
</dbReference>
<dbReference type="FunFam" id="1.10.1000.11:FF:000002">
    <property type="entry name" value="Cytohesin 1"/>
    <property type="match status" value="1"/>
</dbReference>
<dbReference type="Pfam" id="PF01369">
    <property type="entry name" value="Sec7"/>
    <property type="match status" value="1"/>
</dbReference>
<feature type="compositionally biased region" description="Acidic residues" evidence="1">
    <location>
        <begin position="620"/>
        <end position="631"/>
    </location>
</feature>
<dbReference type="CDD" id="cd00171">
    <property type="entry name" value="Sec7"/>
    <property type="match status" value="1"/>
</dbReference>
<feature type="compositionally biased region" description="Basic and acidic residues" evidence="1">
    <location>
        <begin position="242"/>
        <end position="259"/>
    </location>
</feature>
<feature type="region of interest" description="Disordered" evidence="1">
    <location>
        <begin position="241"/>
        <end position="266"/>
    </location>
</feature>
<feature type="compositionally biased region" description="Basic and acidic residues" evidence="1">
    <location>
        <begin position="1190"/>
        <end position="1204"/>
    </location>
</feature>
<feature type="region of interest" description="Disordered" evidence="1">
    <location>
        <begin position="1178"/>
        <end position="1213"/>
    </location>
</feature>
<evidence type="ECO:0000313" key="4">
    <source>
        <dbReference type="Proteomes" id="UP001295423"/>
    </source>
</evidence>
<feature type="region of interest" description="Disordered" evidence="1">
    <location>
        <begin position="620"/>
        <end position="640"/>
    </location>
</feature>
<dbReference type="AlphaFoldDB" id="A0AAD2CLR0"/>
<evidence type="ECO:0000256" key="1">
    <source>
        <dbReference type="SAM" id="MobiDB-lite"/>
    </source>
</evidence>
<dbReference type="PANTHER" id="PTHR10663">
    <property type="entry name" value="GUANYL-NUCLEOTIDE EXCHANGE FACTOR"/>
    <property type="match status" value="1"/>
</dbReference>
<reference evidence="3" key="1">
    <citation type="submission" date="2023-08" db="EMBL/GenBank/DDBJ databases">
        <authorList>
            <person name="Audoor S."/>
            <person name="Bilcke G."/>
        </authorList>
    </citation>
    <scope>NUCLEOTIDE SEQUENCE</scope>
</reference>
<dbReference type="PANTHER" id="PTHR10663:SF375">
    <property type="entry name" value="LD29171P"/>
    <property type="match status" value="1"/>
</dbReference>
<gene>
    <name evidence="3" type="ORF">CYCCA115_LOCUS3733</name>
</gene>
<feature type="compositionally biased region" description="Polar residues" evidence="1">
    <location>
        <begin position="167"/>
        <end position="185"/>
    </location>
</feature>
<name>A0AAD2CLR0_9STRA</name>
<dbReference type="InterPro" id="IPR035999">
    <property type="entry name" value="Sec7_dom_sf"/>
</dbReference>
<dbReference type="Gene3D" id="1.10.220.20">
    <property type="match status" value="1"/>
</dbReference>
<evidence type="ECO:0000259" key="2">
    <source>
        <dbReference type="PROSITE" id="PS50190"/>
    </source>
</evidence>
<dbReference type="SMART" id="SM00222">
    <property type="entry name" value="Sec7"/>
    <property type="match status" value="1"/>
</dbReference>
<dbReference type="InterPro" id="IPR032691">
    <property type="entry name" value="Mon2/Sec7/BIG1-like_HUS"/>
</dbReference>
<feature type="compositionally biased region" description="Acidic residues" evidence="1">
    <location>
        <begin position="151"/>
        <end position="163"/>
    </location>
</feature>
<dbReference type="SUPFAM" id="SSF48425">
    <property type="entry name" value="Sec7 domain"/>
    <property type="match status" value="1"/>
</dbReference>
<evidence type="ECO:0000313" key="3">
    <source>
        <dbReference type="EMBL" id="CAJ1934392.1"/>
    </source>
</evidence>
<dbReference type="Proteomes" id="UP001295423">
    <property type="component" value="Unassembled WGS sequence"/>
</dbReference>
<dbReference type="Gene3D" id="1.10.1000.11">
    <property type="entry name" value="Arf Nucleotide-binding Site Opener,domain 2"/>
    <property type="match status" value="1"/>
</dbReference>
<comment type="caution">
    <text evidence="3">The sequence shown here is derived from an EMBL/GenBank/DDBJ whole genome shotgun (WGS) entry which is preliminary data.</text>
</comment>
<dbReference type="GO" id="GO:0032012">
    <property type="term" value="P:regulation of ARF protein signal transduction"/>
    <property type="evidence" value="ECO:0007669"/>
    <property type="project" value="InterPro"/>
</dbReference>
<dbReference type="InterPro" id="IPR023394">
    <property type="entry name" value="Sec7_C_sf"/>
</dbReference>